<reference evidence="3 4" key="1">
    <citation type="submission" date="2015-03" db="EMBL/GenBank/DDBJ databases">
        <title>Genome sequencing of Methylobacterium tarhaniae DSM 25844.</title>
        <authorList>
            <person name="Chaudhry V."/>
            <person name="Patil P.B."/>
        </authorList>
    </citation>
    <scope>NUCLEOTIDE SEQUENCE [LARGE SCALE GENOMIC DNA]</scope>
    <source>
        <strain evidence="3 4">DSM 25844</strain>
    </source>
</reference>
<sequence>MHAVHELPPITVTTHDFDRLVAFGLHAYLRGDSHADFLLSELKRATLCPPRALPGEVVSVNGRVLYRLDDEPALREHRLVHPLDLAGRPDELSVASPLGMALLGLRVGDRMPFCDNHRGTQHVVTVAGIDRRSVGEPVAGRRAPAPRGP</sequence>
<feature type="domain" description="Regulator of nucleoside diphosphate kinase N-terminal" evidence="2">
    <location>
        <begin position="8"/>
        <end position="46"/>
    </location>
</feature>
<keyword evidence="3" id="KW-0648">Protein biosynthesis</keyword>
<keyword evidence="3" id="KW-0251">Elongation factor</keyword>
<proteinExistence type="predicted"/>
<dbReference type="OrthoDB" id="7948161at2"/>
<organism evidence="3 4">
    <name type="scientific">Methylobacterium tarhaniae</name>
    <dbReference type="NCBI Taxonomy" id="1187852"/>
    <lineage>
        <taxon>Bacteria</taxon>
        <taxon>Pseudomonadati</taxon>
        <taxon>Pseudomonadota</taxon>
        <taxon>Alphaproteobacteria</taxon>
        <taxon>Hyphomicrobiales</taxon>
        <taxon>Methylobacteriaceae</taxon>
        <taxon>Methylobacterium</taxon>
    </lineage>
</organism>
<dbReference type="InterPro" id="IPR029462">
    <property type="entry name" value="Rnk_N"/>
</dbReference>
<dbReference type="PROSITE" id="PS00830">
    <property type="entry name" value="GREAB_2"/>
    <property type="match status" value="1"/>
</dbReference>
<gene>
    <name evidence="3" type="ORF">VQ03_25010</name>
</gene>
<dbReference type="SUPFAM" id="SSF54534">
    <property type="entry name" value="FKBP-like"/>
    <property type="match status" value="1"/>
</dbReference>
<dbReference type="InterPro" id="IPR001437">
    <property type="entry name" value="Tscrpt_elong_fac_GreA/B_C"/>
</dbReference>
<feature type="domain" description="Transcription elongation factor GreA/GreB C-terminal" evidence="1">
    <location>
        <begin position="55"/>
        <end position="111"/>
    </location>
</feature>
<comment type="caution">
    <text evidence="3">The sequence shown here is derived from an EMBL/GenBank/DDBJ whole genome shotgun (WGS) entry which is preliminary data.</text>
</comment>
<name>A0A0J6SI23_9HYPH</name>
<dbReference type="RefSeq" id="WP_048453608.1">
    <property type="nucleotide sequence ID" value="NZ_JBNNPJ010000130.1"/>
</dbReference>
<dbReference type="Proteomes" id="UP000036449">
    <property type="component" value="Unassembled WGS sequence"/>
</dbReference>
<evidence type="ECO:0000313" key="4">
    <source>
        <dbReference type="Proteomes" id="UP000036449"/>
    </source>
</evidence>
<evidence type="ECO:0000259" key="2">
    <source>
        <dbReference type="Pfam" id="PF14760"/>
    </source>
</evidence>
<keyword evidence="4" id="KW-1185">Reference proteome</keyword>
<dbReference type="Pfam" id="PF14760">
    <property type="entry name" value="Rnk_N"/>
    <property type="match status" value="1"/>
</dbReference>
<dbReference type="Gene3D" id="3.10.50.30">
    <property type="entry name" value="Transcription elongation factor, GreA/GreB, C-terminal domain"/>
    <property type="match status" value="1"/>
</dbReference>
<dbReference type="InterPro" id="IPR036953">
    <property type="entry name" value="GreA/GreB_C_sf"/>
</dbReference>
<evidence type="ECO:0000259" key="1">
    <source>
        <dbReference type="Pfam" id="PF01272"/>
    </source>
</evidence>
<dbReference type="GO" id="GO:0003746">
    <property type="term" value="F:translation elongation factor activity"/>
    <property type="evidence" value="ECO:0007669"/>
    <property type="project" value="UniProtKB-KW"/>
</dbReference>
<dbReference type="InterPro" id="IPR018151">
    <property type="entry name" value="TF_GreA/GreB_CS"/>
</dbReference>
<evidence type="ECO:0000313" key="3">
    <source>
        <dbReference type="EMBL" id="KMO33314.1"/>
    </source>
</evidence>
<dbReference type="AlphaFoldDB" id="A0A0J6SI23"/>
<dbReference type="PATRIC" id="fig|1187852.3.peg.2771"/>
<dbReference type="Pfam" id="PF01272">
    <property type="entry name" value="GreA_GreB"/>
    <property type="match status" value="1"/>
</dbReference>
<protein>
    <submittedName>
        <fullName evidence="3">Elongation factor GreAB</fullName>
    </submittedName>
</protein>
<accession>A0A0J6SI23</accession>
<dbReference type="GO" id="GO:0032784">
    <property type="term" value="P:regulation of DNA-templated transcription elongation"/>
    <property type="evidence" value="ECO:0007669"/>
    <property type="project" value="InterPro"/>
</dbReference>
<dbReference type="GO" id="GO:0003677">
    <property type="term" value="F:DNA binding"/>
    <property type="evidence" value="ECO:0007669"/>
    <property type="project" value="InterPro"/>
</dbReference>
<dbReference type="EMBL" id="LABZ01000201">
    <property type="protein sequence ID" value="KMO33314.1"/>
    <property type="molecule type" value="Genomic_DNA"/>
</dbReference>